<evidence type="ECO:0008006" key="4">
    <source>
        <dbReference type="Google" id="ProtNLM"/>
    </source>
</evidence>
<gene>
    <name evidence="2" type="ORF">GK091_21260</name>
</gene>
<accession>A0A6M0IM83</accession>
<reference evidence="2 3" key="1">
    <citation type="submission" date="2020-02" db="EMBL/GenBank/DDBJ databases">
        <title>Draft genome sequence of two Spirosoma agri KCTC 52727 and Spirosoma terrae KCTC 52035.</title>
        <authorList>
            <person name="Rojas J."/>
            <person name="Ambika Manirajan B."/>
            <person name="Ratering S."/>
            <person name="Suarez C."/>
            <person name="Schnell S."/>
        </authorList>
    </citation>
    <scope>NUCLEOTIDE SEQUENCE [LARGE SCALE GENOMIC DNA]</scope>
    <source>
        <strain evidence="2 3">KCTC 52727</strain>
    </source>
</reference>
<dbReference type="Gene3D" id="2.60.40.1930">
    <property type="match status" value="1"/>
</dbReference>
<dbReference type="AlphaFoldDB" id="A0A6M0IM83"/>
<evidence type="ECO:0000313" key="3">
    <source>
        <dbReference type="Proteomes" id="UP000477386"/>
    </source>
</evidence>
<comment type="caution">
    <text evidence="2">The sequence shown here is derived from an EMBL/GenBank/DDBJ whole genome shotgun (WGS) entry which is preliminary data.</text>
</comment>
<dbReference type="EMBL" id="JAAGNZ010000002">
    <property type="protein sequence ID" value="NEU69430.1"/>
    <property type="molecule type" value="Genomic_DNA"/>
</dbReference>
<name>A0A6M0IM83_9BACT</name>
<dbReference type="RefSeq" id="WP_164041886.1">
    <property type="nucleotide sequence ID" value="NZ_JAAGNZ010000002.1"/>
</dbReference>
<organism evidence="2 3">
    <name type="scientific">Spirosoma agri</name>
    <dbReference type="NCBI Taxonomy" id="1987381"/>
    <lineage>
        <taxon>Bacteria</taxon>
        <taxon>Pseudomonadati</taxon>
        <taxon>Bacteroidota</taxon>
        <taxon>Cytophagia</taxon>
        <taxon>Cytophagales</taxon>
        <taxon>Cytophagaceae</taxon>
        <taxon>Spirosoma</taxon>
    </lineage>
</organism>
<proteinExistence type="predicted"/>
<sequence length="804" mass="90494">MHSFQKRYLFFIALLLSELATFAQSPTAVNPIAQSFDTYRRQTLQEKLFVHVDQALHFTGETVWFKLAYVDATFHRPLDVSKVAHVELLDHDQKPILQTKVSLSAGAGNGSLFLPASINSGHYLLRAYTSWMRNFSTDYFFEQPLTIINPFRPLDVPAAKEAASPVVQVFPEGGNLVRNLPSKVAFSVVDAAGKGITAKGWLLTAQNDTVARFNTLAFGIGSFSFTPSGTNVYRVVVTDTKGLTITKSLPTIYEQGYTMHLDEAEGNQIKLTVNTTNASASGVYLFAHTRQLIKVAEMRQLQGETTFLIDKSKLGEGISHLTLFDADRKPVCERLYFKRPAEPLAMTLATDQKRYPYRTKVTLTASVQATAPKTDQADLSVAVYRVDSLSAVNPNDILSYLWLSSDLQGVVESPAYYFQPENADVRQATDNLMLTHGWRRFNWETVLADQTNKNAKKGFQFIPDYNGLLIQGRVTNPTTNAPVPNVLAYLSAPGKPVRLFAARSDSTGRLRFEMQDFYGTQDVIVQTNPQDSLYRLTIDSPFAEQPPATRLPALVLDENQTEPIQNRSVAMQVQNTFWNEQSLRYTYPTVDSAAFYGIPDESYRLDAYTRFPTMEDVLREYVLGVQPRQRQGHFRLVVPNAPYRELFDENPLVLIDGVPVFDMDKVMAFSPLKVQKLDVITSRFFLGSMVFSGIVSYMTYKGDLASFPLDTRLLKLDYDGLQLQREFYAPRYTTDKQRTSRLPDARTLLYWNPSLRTNDQGKGQIDFFTSDVAGSYLVEVNGLTASGKAGYQRLIFEVQKQDIP</sequence>
<evidence type="ECO:0000256" key="1">
    <source>
        <dbReference type="SAM" id="SignalP"/>
    </source>
</evidence>
<keyword evidence="1" id="KW-0732">Signal</keyword>
<protein>
    <recommendedName>
        <fullName evidence="4">Macroglobulin domain-containing protein</fullName>
    </recommendedName>
</protein>
<dbReference type="Proteomes" id="UP000477386">
    <property type="component" value="Unassembled WGS sequence"/>
</dbReference>
<feature type="chain" id="PRO_5027023314" description="Macroglobulin domain-containing protein" evidence="1">
    <location>
        <begin position="24"/>
        <end position="804"/>
    </location>
</feature>
<evidence type="ECO:0000313" key="2">
    <source>
        <dbReference type="EMBL" id="NEU69430.1"/>
    </source>
</evidence>
<feature type="signal peptide" evidence="1">
    <location>
        <begin position="1"/>
        <end position="23"/>
    </location>
</feature>
<keyword evidence="3" id="KW-1185">Reference proteome</keyword>